<proteinExistence type="predicted"/>
<dbReference type="AlphaFoldDB" id="A0A3E0UKZ6"/>
<evidence type="ECO:0000256" key="3">
    <source>
        <dbReference type="ARBA" id="ARBA00022643"/>
    </source>
</evidence>
<dbReference type="PROSITE" id="PS50902">
    <property type="entry name" value="FLAVODOXIN_LIKE"/>
    <property type="match status" value="1"/>
</dbReference>
<dbReference type="RefSeq" id="WP_116002230.1">
    <property type="nucleotide sequence ID" value="NZ_QUOV01000001.1"/>
</dbReference>
<dbReference type="GO" id="GO:0050660">
    <property type="term" value="F:flavin adenine dinucleotide binding"/>
    <property type="evidence" value="ECO:0007669"/>
    <property type="project" value="TreeGrafter"/>
</dbReference>
<dbReference type="GO" id="GO:0005829">
    <property type="term" value="C:cytosol"/>
    <property type="evidence" value="ECO:0007669"/>
    <property type="project" value="TreeGrafter"/>
</dbReference>
<comment type="cofactor">
    <cofactor evidence="1">
        <name>FMN</name>
        <dbReference type="ChEBI" id="CHEBI:58210"/>
    </cofactor>
</comment>
<dbReference type="InterPro" id="IPR029039">
    <property type="entry name" value="Flavoprotein-like_sf"/>
</dbReference>
<reference evidence="5 6" key="1">
    <citation type="submission" date="2018-08" db="EMBL/GenBank/DDBJ databases">
        <title>Thalassotalea euphylliae genome.</title>
        <authorList>
            <person name="Summers S."/>
            <person name="Rice S.A."/>
            <person name="Freckelton M.L."/>
            <person name="Nedved B.T."/>
            <person name="Hadfield M.G."/>
        </authorList>
    </citation>
    <scope>NUCLEOTIDE SEQUENCE [LARGE SCALE GENOMIC DNA]</scope>
    <source>
        <strain evidence="5 6">H2</strain>
    </source>
</reference>
<sequence length="148" mass="16594">MASFQIIIGSMLGGTEYVAEACQETLETLGHQVTLHYTPEFSEIEQKDQTWLICTSTHGAGDYPDNIQAFVTDLENSQQDLIHTKYAVIGIGDTNYDTFCYAAKNVDKLLNSKSCTKIIDIKTIDITQIDDPETAAREWLDTHKDRLS</sequence>
<keyword evidence="3" id="KW-0288">FMN</keyword>
<gene>
    <name evidence="5" type="primary">mioC</name>
    <name evidence="5" type="ORF">DXX92_19000</name>
</gene>
<dbReference type="Gene3D" id="3.40.50.360">
    <property type="match status" value="1"/>
</dbReference>
<feature type="domain" description="Flavodoxin-like" evidence="4">
    <location>
        <begin position="4"/>
        <end position="144"/>
    </location>
</feature>
<dbReference type="GO" id="GO:0016491">
    <property type="term" value="F:oxidoreductase activity"/>
    <property type="evidence" value="ECO:0007669"/>
    <property type="project" value="TreeGrafter"/>
</dbReference>
<dbReference type="GO" id="GO:0010181">
    <property type="term" value="F:FMN binding"/>
    <property type="evidence" value="ECO:0007669"/>
    <property type="project" value="InterPro"/>
</dbReference>
<name>A0A3E0UKZ6_9GAMM</name>
<accession>A0A3E0UKZ6</accession>
<evidence type="ECO:0000256" key="2">
    <source>
        <dbReference type="ARBA" id="ARBA00022630"/>
    </source>
</evidence>
<comment type="caution">
    <text evidence="5">The sequence shown here is derived from an EMBL/GenBank/DDBJ whole genome shotgun (WGS) entry which is preliminary data.</text>
</comment>
<evidence type="ECO:0000313" key="5">
    <source>
        <dbReference type="EMBL" id="REL37234.1"/>
    </source>
</evidence>
<dbReference type="PANTHER" id="PTHR19384:SF128">
    <property type="entry name" value="NADPH OXIDOREDUCTASE A"/>
    <property type="match status" value="1"/>
</dbReference>
<evidence type="ECO:0000256" key="1">
    <source>
        <dbReference type="ARBA" id="ARBA00001917"/>
    </source>
</evidence>
<keyword evidence="2" id="KW-0285">Flavoprotein</keyword>
<dbReference type="EMBL" id="QUOV01000001">
    <property type="protein sequence ID" value="REL37234.1"/>
    <property type="molecule type" value="Genomic_DNA"/>
</dbReference>
<dbReference type="PANTHER" id="PTHR19384">
    <property type="entry name" value="NITRIC OXIDE SYNTHASE-RELATED"/>
    <property type="match status" value="1"/>
</dbReference>
<evidence type="ECO:0000313" key="6">
    <source>
        <dbReference type="Proteomes" id="UP000256999"/>
    </source>
</evidence>
<dbReference type="OrthoDB" id="359268at2"/>
<dbReference type="SUPFAM" id="SSF52218">
    <property type="entry name" value="Flavoproteins"/>
    <property type="match status" value="1"/>
</dbReference>
<dbReference type="Proteomes" id="UP000256999">
    <property type="component" value="Unassembled WGS sequence"/>
</dbReference>
<dbReference type="InterPro" id="IPR008254">
    <property type="entry name" value="Flavodoxin/NO_synth"/>
</dbReference>
<evidence type="ECO:0000259" key="4">
    <source>
        <dbReference type="PROSITE" id="PS50902"/>
    </source>
</evidence>
<organism evidence="5 6">
    <name type="scientific">Thalassotalea euphylliae</name>
    <dbReference type="NCBI Taxonomy" id="1655234"/>
    <lineage>
        <taxon>Bacteria</taxon>
        <taxon>Pseudomonadati</taxon>
        <taxon>Pseudomonadota</taxon>
        <taxon>Gammaproteobacteria</taxon>
        <taxon>Alteromonadales</taxon>
        <taxon>Colwelliaceae</taxon>
        <taxon>Thalassotalea</taxon>
    </lineage>
</organism>
<dbReference type="Pfam" id="PF00258">
    <property type="entry name" value="Flavodoxin_1"/>
    <property type="match status" value="1"/>
</dbReference>
<dbReference type="NCBIfam" id="NF006531">
    <property type="entry name" value="PRK09004.1"/>
    <property type="match status" value="1"/>
</dbReference>
<protein>
    <submittedName>
        <fullName evidence="5">FMN-binding protein MioC</fullName>
    </submittedName>
</protein>